<dbReference type="KEGG" id="cbv:U729_361"/>
<sequence>MEGGPQLSENPKLNNMSLGVVPLFININH</sequence>
<evidence type="ECO:0000313" key="2">
    <source>
        <dbReference type="Proteomes" id="UP000030635"/>
    </source>
</evidence>
<evidence type="ECO:0000313" key="1">
    <source>
        <dbReference type="EMBL" id="AIY83350.1"/>
    </source>
</evidence>
<proteinExistence type="predicted"/>
<keyword evidence="2" id="KW-1185">Reference proteome</keyword>
<protein>
    <submittedName>
        <fullName evidence="1">Uncharacterized protein</fullName>
    </submittedName>
</protein>
<name>A0A0A7FWS2_9CLOT</name>
<gene>
    <name evidence="1" type="ORF">U729_361</name>
</gene>
<dbReference type="AlphaFoldDB" id="A0A0A7FWS2"/>
<organism evidence="1 2">
    <name type="scientific">Clostridium baratii str. Sullivan</name>
    <dbReference type="NCBI Taxonomy" id="1415775"/>
    <lineage>
        <taxon>Bacteria</taxon>
        <taxon>Bacillati</taxon>
        <taxon>Bacillota</taxon>
        <taxon>Clostridia</taxon>
        <taxon>Eubacteriales</taxon>
        <taxon>Clostridiaceae</taxon>
        <taxon>Clostridium</taxon>
    </lineage>
</organism>
<accession>A0A0A7FWS2</accession>
<dbReference type="EMBL" id="CP006905">
    <property type="protein sequence ID" value="AIY83350.1"/>
    <property type="molecule type" value="Genomic_DNA"/>
</dbReference>
<reference evidence="1 2" key="1">
    <citation type="journal article" date="2015" name="Infect. Genet. Evol.">
        <title>Genomic sequences of six botulinum neurotoxin-producing strains representing three clostridial species illustrate the mobility and diversity of botulinum neurotoxin genes.</title>
        <authorList>
            <person name="Smith T.J."/>
            <person name="Hill K.K."/>
            <person name="Xie G."/>
            <person name="Foley B.T."/>
            <person name="Williamson C.H."/>
            <person name="Foster J.T."/>
            <person name="Johnson S.L."/>
            <person name="Chertkov O."/>
            <person name="Teshima H."/>
            <person name="Gibbons H.S."/>
            <person name="Johnsky L.A."/>
            <person name="Karavis M.A."/>
            <person name="Smith L.A."/>
        </authorList>
    </citation>
    <scope>NUCLEOTIDE SEQUENCE [LARGE SCALE GENOMIC DNA]</scope>
    <source>
        <strain evidence="1">Sullivan</strain>
    </source>
</reference>
<dbReference type="Proteomes" id="UP000030635">
    <property type="component" value="Chromosome"/>
</dbReference>
<dbReference type="HOGENOM" id="CLU_3409005_0_0_9"/>
<dbReference type="STRING" id="1561.NPD11_2642"/>